<reference evidence="1 2" key="1">
    <citation type="submission" date="2019-12" db="EMBL/GenBank/DDBJ databases">
        <title>Novel species isolated from a subtropical stream in China.</title>
        <authorList>
            <person name="Lu H."/>
        </authorList>
    </citation>
    <scope>NUCLEOTIDE SEQUENCE [LARGE SCALE GENOMIC DNA]</scope>
    <source>
        <strain evidence="1 2">DS3</strain>
    </source>
</reference>
<comment type="caution">
    <text evidence="1">The sequence shown here is derived from an EMBL/GenBank/DDBJ whole genome shotgun (WGS) entry which is preliminary data.</text>
</comment>
<sequence length="108" mass="12121">MMITRCEKNAPGPFYTTGECMSCGAPESMAPELLAQLDDNNSETYFLRQPATPEEIERACQAIEVCCADALRYGGNDPAIIERLGNNPSCCDHLLPRRRNWFLSLFMK</sequence>
<protein>
    <recommendedName>
        <fullName evidence="3">Ferredoxin</fullName>
    </recommendedName>
</protein>
<dbReference type="AlphaFoldDB" id="A0A6N9HHQ9"/>
<dbReference type="Pfam" id="PF13370">
    <property type="entry name" value="Fer4_13"/>
    <property type="match status" value="1"/>
</dbReference>
<evidence type="ECO:0000313" key="2">
    <source>
        <dbReference type="Proteomes" id="UP000448575"/>
    </source>
</evidence>
<evidence type="ECO:0008006" key="3">
    <source>
        <dbReference type="Google" id="ProtNLM"/>
    </source>
</evidence>
<keyword evidence="2" id="KW-1185">Reference proteome</keyword>
<dbReference type="EMBL" id="WWCJ01000008">
    <property type="protein sequence ID" value="MYN02916.1"/>
    <property type="molecule type" value="Genomic_DNA"/>
</dbReference>
<accession>A0A6N9HHQ9</accession>
<organism evidence="1 2">
    <name type="scientific">Pseudoduganella guangdongensis</name>
    <dbReference type="NCBI Taxonomy" id="2692179"/>
    <lineage>
        <taxon>Bacteria</taxon>
        <taxon>Pseudomonadati</taxon>
        <taxon>Pseudomonadota</taxon>
        <taxon>Betaproteobacteria</taxon>
        <taxon>Burkholderiales</taxon>
        <taxon>Oxalobacteraceae</taxon>
        <taxon>Telluria group</taxon>
        <taxon>Pseudoduganella</taxon>
    </lineage>
</organism>
<name>A0A6N9HHQ9_9BURK</name>
<evidence type="ECO:0000313" key="1">
    <source>
        <dbReference type="EMBL" id="MYN02916.1"/>
    </source>
</evidence>
<proteinExistence type="predicted"/>
<dbReference type="Proteomes" id="UP000448575">
    <property type="component" value="Unassembled WGS sequence"/>
</dbReference>
<gene>
    <name evidence="1" type="ORF">GTP41_12475</name>
</gene>